<dbReference type="InterPro" id="IPR029055">
    <property type="entry name" value="Ntn_hydrolases_N"/>
</dbReference>
<comment type="similarity">
    <text evidence="2">Belongs to the asparagine synthetase family.</text>
</comment>
<dbReference type="InterPro" id="IPR006426">
    <property type="entry name" value="Asn_synth_AEB"/>
</dbReference>
<evidence type="ECO:0000259" key="12">
    <source>
        <dbReference type="PROSITE" id="PS51278"/>
    </source>
</evidence>
<dbReference type="EC" id="6.3.5.4" evidence="3"/>
<comment type="catalytic activity">
    <reaction evidence="8">
        <text>L-aspartate + L-glutamine + ATP + H2O = L-asparagine + L-glutamate + AMP + diphosphate + H(+)</text>
        <dbReference type="Rhea" id="RHEA:12228"/>
        <dbReference type="ChEBI" id="CHEBI:15377"/>
        <dbReference type="ChEBI" id="CHEBI:15378"/>
        <dbReference type="ChEBI" id="CHEBI:29985"/>
        <dbReference type="ChEBI" id="CHEBI:29991"/>
        <dbReference type="ChEBI" id="CHEBI:30616"/>
        <dbReference type="ChEBI" id="CHEBI:33019"/>
        <dbReference type="ChEBI" id="CHEBI:58048"/>
        <dbReference type="ChEBI" id="CHEBI:58359"/>
        <dbReference type="ChEBI" id="CHEBI:456215"/>
        <dbReference type="EC" id="6.3.5.4"/>
    </reaction>
</comment>
<protein>
    <recommendedName>
        <fullName evidence="3">asparagine synthase (glutamine-hydrolyzing)</fullName>
        <ecNumber evidence="3">6.3.5.4</ecNumber>
    </recommendedName>
</protein>
<keyword evidence="6 9" id="KW-0061">Asparagine biosynthesis</keyword>
<dbReference type="PANTHER" id="PTHR43284">
    <property type="entry name" value="ASPARAGINE SYNTHETASE (GLUTAMINE-HYDROLYZING)"/>
    <property type="match status" value="1"/>
</dbReference>
<evidence type="ECO:0000256" key="6">
    <source>
        <dbReference type="ARBA" id="ARBA00022888"/>
    </source>
</evidence>
<dbReference type="SUPFAM" id="SSF56235">
    <property type="entry name" value="N-terminal nucleophile aminohydrolases (Ntn hydrolases)"/>
    <property type="match status" value="1"/>
</dbReference>
<evidence type="ECO:0000256" key="11">
    <source>
        <dbReference type="PIRSR" id="PIRSR001589-3"/>
    </source>
</evidence>
<sequence>MCGFVGYTDTRNLDNQFIIKNMADQIKHRGPDDEGYHFGKHVTFGFRRLAIIDIDHGKQPLYNEDKSMVLVFNGEIYNYKEIRDELILKGHQFKTESDSEVLIHGYEEYGPNLLNKLRGMFAFVIWDEKKQKLFGARDIFGIKPFYYYQKENKFIFGSEVKGLLPHPNLDKEFNLPLLPAYLSFEYIPSHETLFKNIYKLLPGHYFEYHDGKLDIHSYYDINYNIDSSQSLESSIESISSTFKRSIKDHSVSDVKIGSFLSSGIDSSFVLNEIAKIDDTKSFSAGYSEEKYSELDYSSEFSDLIKVPNIIRKISANEFFEVMPQIQYYMDEPLSNPSAVPLYFIANKASEEVKVVLSGEGADELFGGYNQYSESLIYQKYQQVPKALRKTLANIAAKLPEFKGRRFLTRGALPISQRYFRIDYIFNFQERQKLLQDKELNIDCVDMVQNIFDKCSHLDELSQMQYFDLHTWLVNDILLKADRMSMANSIELRVPFLDRTLLELALKLPPEYRVNTENTKVALRKAALKELPAKTANKKKLGFPSPLAEWMKQEKFYNQIKEKFQSEVASKYFNVDYLVELIELHKTRKEQNMQKIWSIYCFIVWYECFFEK</sequence>
<gene>
    <name evidence="13" type="ORF">IIU_06066</name>
</gene>
<dbReference type="CDD" id="cd01991">
    <property type="entry name" value="Asn_synthase_B_C"/>
    <property type="match status" value="1"/>
</dbReference>
<evidence type="ECO:0000256" key="8">
    <source>
        <dbReference type="ARBA" id="ARBA00048741"/>
    </source>
</evidence>
<name>A0A9W5PKX1_BACCE</name>
<dbReference type="Gene3D" id="3.40.50.620">
    <property type="entry name" value="HUPs"/>
    <property type="match status" value="1"/>
</dbReference>
<dbReference type="Proteomes" id="UP000014018">
    <property type="component" value="Unassembled WGS sequence"/>
</dbReference>
<dbReference type="GO" id="GO:0005829">
    <property type="term" value="C:cytosol"/>
    <property type="evidence" value="ECO:0007669"/>
    <property type="project" value="TreeGrafter"/>
</dbReference>
<keyword evidence="9" id="KW-0028">Amino-acid biosynthesis</keyword>
<dbReference type="InterPro" id="IPR051786">
    <property type="entry name" value="ASN_synthetase/amidase"/>
</dbReference>
<feature type="domain" description="Glutamine amidotransferase type-2" evidence="12">
    <location>
        <begin position="2"/>
        <end position="211"/>
    </location>
</feature>
<dbReference type="SUPFAM" id="SSF52402">
    <property type="entry name" value="Adenine nucleotide alpha hydrolases-like"/>
    <property type="match status" value="1"/>
</dbReference>
<feature type="binding site" evidence="10">
    <location>
        <position position="98"/>
    </location>
    <ligand>
        <name>L-glutamine</name>
        <dbReference type="ChEBI" id="CHEBI:58359"/>
    </ligand>
</feature>
<dbReference type="InterPro" id="IPR033738">
    <property type="entry name" value="AsnB_N"/>
</dbReference>
<evidence type="ECO:0000313" key="14">
    <source>
        <dbReference type="Proteomes" id="UP000014018"/>
    </source>
</evidence>
<dbReference type="Pfam" id="PF13537">
    <property type="entry name" value="GATase_7"/>
    <property type="match status" value="1"/>
</dbReference>
<keyword evidence="5 10" id="KW-0067">ATP-binding</keyword>
<evidence type="ECO:0000256" key="3">
    <source>
        <dbReference type="ARBA" id="ARBA00012737"/>
    </source>
</evidence>
<dbReference type="PANTHER" id="PTHR43284:SF1">
    <property type="entry name" value="ASPARAGINE SYNTHETASE"/>
    <property type="match status" value="1"/>
</dbReference>
<evidence type="ECO:0000313" key="13">
    <source>
        <dbReference type="EMBL" id="EOO25855.1"/>
    </source>
</evidence>
<accession>A0A9W5PKX1</accession>
<comment type="pathway">
    <text evidence="1">Amino-acid biosynthesis; L-asparagine biosynthesis; L-asparagine from L-aspartate (L-Gln route): step 1/1.</text>
</comment>
<organism evidence="13 14">
    <name type="scientific">Bacillus cereus VD133</name>
    <dbReference type="NCBI Taxonomy" id="1053233"/>
    <lineage>
        <taxon>Bacteria</taxon>
        <taxon>Bacillati</taxon>
        <taxon>Bacillota</taxon>
        <taxon>Bacilli</taxon>
        <taxon>Bacillales</taxon>
        <taxon>Bacillaceae</taxon>
        <taxon>Bacillus</taxon>
        <taxon>Bacillus cereus group</taxon>
    </lineage>
</organism>
<dbReference type="InterPro" id="IPR014729">
    <property type="entry name" value="Rossmann-like_a/b/a_fold"/>
</dbReference>
<keyword evidence="7 9" id="KW-0315">Glutamine amidotransferase</keyword>
<dbReference type="PROSITE" id="PS51278">
    <property type="entry name" value="GATASE_TYPE_2"/>
    <property type="match status" value="1"/>
</dbReference>
<dbReference type="AlphaFoldDB" id="A0A9W5PKX1"/>
<dbReference type="InterPro" id="IPR001962">
    <property type="entry name" value="Asn_synthase"/>
</dbReference>
<dbReference type="GO" id="GO:0004066">
    <property type="term" value="F:asparagine synthase (glutamine-hydrolyzing) activity"/>
    <property type="evidence" value="ECO:0007669"/>
    <property type="project" value="UniProtKB-EC"/>
</dbReference>
<feature type="binding site" evidence="10">
    <location>
        <begin position="357"/>
        <end position="358"/>
    </location>
    <ligand>
        <name>ATP</name>
        <dbReference type="ChEBI" id="CHEBI:30616"/>
    </ligand>
</feature>
<evidence type="ECO:0000256" key="2">
    <source>
        <dbReference type="ARBA" id="ARBA00005752"/>
    </source>
</evidence>
<dbReference type="CDD" id="cd00712">
    <property type="entry name" value="AsnB"/>
    <property type="match status" value="1"/>
</dbReference>
<dbReference type="Gene3D" id="3.60.20.10">
    <property type="entry name" value="Glutamine Phosphoribosylpyrophosphate, subunit 1, domain 1"/>
    <property type="match status" value="1"/>
</dbReference>
<dbReference type="NCBIfam" id="TIGR01536">
    <property type="entry name" value="asn_synth_AEB"/>
    <property type="match status" value="1"/>
</dbReference>
<evidence type="ECO:0000256" key="7">
    <source>
        <dbReference type="ARBA" id="ARBA00022962"/>
    </source>
</evidence>
<dbReference type="GO" id="GO:0006529">
    <property type="term" value="P:asparagine biosynthetic process"/>
    <property type="evidence" value="ECO:0007669"/>
    <property type="project" value="UniProtKB-KW"/>
</dbReference>
<comment type="caution">
    <text evidence="13">The sequence shown here is derived from an EMBL/GenBank/DDBJ whole genome shotgun (WGS) entry which is preliminary data.</text>
</comment>
<evidence type="ECO:0000256" key="4">
    <source>
        <dbReference type="ARBA" id="ARBA00022741"/>
    </source>
</evidence>
<dbReference type="RefSeq" id="WP_016112001.1">
    <property type="nucleotide sequence ID" value="NZ_KB976193.1"/>
</dbReference>
<feature type="site" description="Important for beta-aspartyl-AMP intermediate formation" evidence="11">
    <location>
        <position position="359"/>
    </location>
</feature>
<proteinExistence type="inferred from homology"/>
<evidence type="ECO:0000256" key="1">
    <source>
        <dbReference type="ARBA" id="ARBA00005187"/>
    </source>
</evidence>
<dbReference type="GO" id="GO:0005524">
    <property type="term" value="F:ATP binding"/>
    <property type="evidence" value="ECO:0007669"/>
    <property type="project" value="UniProtKB-KW"/>
</dbReference>
<evidence type="ECO:0000256" key="10">
    <source>
        <dbReference type="PIRSR" id="PIRSR001589-2"/>
    </source>
</evidence>
<keyword evidence="4 10" id="KW-0547">Nucleotide-binding</keyword>
<dbReference type="PIRSF" id="PIRSF001589">
    <property type="entry name" value="Asn_synthetase_glu-h"/>
    <property type="match status" value="1"/>
</dbReference>
<dbReference type="InterPro" id="IPR017932">
    <property type="entry name" value="GATase_2_dom"/>
</dbReference>
<reference evidence="13 14" key="1">
    <citation type="submission" date="2012-12" db="EMBL/GenBank/DDBJ databases">
        <title>The Genome Sequence of Bacillus cereus VD133.</title>
        <authorList>
            <consortium name="The Broad Institute Genome Sequencing Platform"/>
            <consortium name="The Broad Institute Genome Sequencing Center for Infectious Disease"/>
            <person name="Feldgarden M."/>
            <person name="Van der Auwera G.A."/>
            <person name="Mahillon J."/>
            <person name="Duprez V."/>
            <person name="Timmery S."/>
            <person name="Mattelet C."/>
            <person name="Dierick K."/>
            <person name="Sun M."/>
            <person name="Yu Z."/>
            <person name="Zhu L."/>
            <person name="Hu X."/>
            <person name="Shank E.B."/>
            <person name="Swiecicka I."/>
            <person name="Hansen B.M."/>
            <person name="Andrup L."/>
            <person name="Walker B."/>
            <person name="Young S.K."/>
            <person name="Zeng Q."/>
            <person name="Gargeya S."/>
            <person name="Fitzgerald M."/>
            <person name="Haas B."/>
            <person name="Abouelleil A."/>
            <person name="Alvarado L."/>
            <person name="Arachchi H.M."/>
            <person name="Berlin A.M."/>
            <person name="Chapman S.B."/>
            <person name="Dewar J."/>
            <person name="Goldberg J."/>
            <person name="Griggs A."/>
            <person name="Gujja S."/>
            <person name="Hansen M."/>
            <person name="Howarth C."/>
            <person name="Imamovic A."/>
            <person name="Larimer J."/>
            <person name="McCowan C."/>
            <person name="Murphy C."/>
            <person name="Neiman D."/>
            <person name="Pearson M."/>
            <person name="Priest M."/>
            <person name="Roberts A."/>
            <person name="Saif S."/>
            <person name="Shea T."/>
            <person name="Sisk P."/>
            <person name="Sykes S."/>
            <person name="Wortman J."/>
            <person name="Nusbaum C."/>
            <person name="Birren B."/>
        </authorList>
    </citation>
    <scope>NUCLEOTIDE SEQUENCE [LARGE SCALE GENOMIC DNA]</scope>
    <source>
        <strain evidence="13 14">VD133</strain>
    </source>
</reference>
<dbReference type="EMBL" id="AHFB01000132">
    <property type="protein sequence ID" value="EOO25855.1"/>
    <property type="molecule type" value="Genomic_DNA"/>
</dbReference>
<feature type="active site" description="For GATase activity" evidence="9">
    <location>
        <position position="2"/>
    </location>
</feature>
<evidence type="ECO:0000256" key="9">
    <source>
        <dbReference type="PIRSR" id="PIRSR001589-1"/>
    </source>
</evidence>
<dbReference type="Pfam" id="PF00733">
    <property type="entry name" value="Asn_synthase"/>
    <property type="match status" value="1"/>
</dbReference>
<evidence type="ECO:0000256" key="5">
    <source>
        <dbReference type="ARBA" id="ARBA00022840"/>
    </source>
</evidence>